<evidence type="ECO:0000259" key="4">
    <source>
        <dbReference type="PROSITE" id="PS51459"/>
    </source>
</evidence>
<protein>
    <submittedName>
        <fullName evidence="5">Fic family protein</fullName>
    </submittedName>
</protein>
<evidence type="ECO:0000313" key="6">
    <source>
        <dbReference type="Proteomes" id="UP000286147"/>
    </source>
</evidence>
<dbReference type="Proteomes" id="UP000286147">
    <property type="component" value="Unassembled WGS sequence"/>
</dbReference>
<feature type="binding site" evidence="2">
    <location>
        <begin position="199"/>
        <end position="200"/>
    </location>
    <ligand>
        <name>ATP</name>
        <dbReference type="ChEBI" id="CHEBI:30616"/>
    </ligand>
</feature>
<proteinExistence type="predicted"/>
<name>A0A412CBH3_9FIRM</name>
<dbReference type="InterPro" id="IPR040198">
    <property type="entry name" value="Fido_containing"/>
</dbReference>
<comment type="caution">
    <text evidence="5">The sequence shown here is derived from an EMBL/GenBank/DDBJ whole genome shotgun (WGS) entry which is preliminary data.</text>
</comment>
<evidence type="ECO:0000256" key="2">
    <source>
        <dbReference type="PIRSR" id="PIRSR640198-2"/>
    </source>
</evidence>
<evidence type="ECO:0000256" key="1">
    <source>
        <dbReference type="PIRSR" id="PIRSR640198-1"/>
    </source>
</evidence>
<dbReference type="AlphaFoldDB" id="A0A412CBH3"/>
<accession>A0A412CBH3</accession>
<keyword evidence="2" id="KW-0547">Nucleotide-binding</keyword>
<dbReference type="GO" id="GO:0005524">
    <property type="term" value="F:ATP binding"/>
    <property type="evidence" value="ECO:0007669"/>
    <property type="project" value="UniProtKB-KW"/>
</dbReference>
<evidence type="ECO:0000313" key="5">
    <source>
        <dbReference type="EMBL" id="RGQ76853.1"/>
    </source>
</evidence>
<sequence length="232" mass="27545">MKNERNSNCKGIYYITQVELAYNSNKIEGNKLAKEHICSLFETATISTNGNEVIDKNDIIETSNHFHAFDYILDTIKEPLTEKYIKSLHYILKQATDDAFKSWFNVGEYKRLENFIDEQTTSKPENVSENIRELLTKYNKKIKKTKKTIEDVIDFHVFFEKIHPFQDGNGRVGRLIIFKECLKNGIIPFIINDEYKWFYYRGLKEYDKEKGYLIDTCKFAQDKYRCYIKTML</sequence>
<dbReference type="Gene3D" id="1.10.3290.10">
    <property type="entry name" value="Fido-like domain"/>
    <property type="match status" value="1"/>
</dbReference>
<dbReference type="SUPFAM" id="SSF140931">
    <property type="entry name" value="Fic-like"/>
    <property type="match status" value="1"/>
</dbReference>
<dbReference type="EMBL" id="QRTP01000053">
    <property type="protein sequence ID" value="RGQ76853.1"/>
    <property type="molecule type" value="Genomic_DNA"/>
</dbReference>
<dbReference type="PROSITE" id="PS51459">
    <property type="entry name" value="FIDO"/>
    <property type="match status" value="1"/>
</dbReference>
<dbReference type="InterPro" id="IPR036597">
    <property type="entry name" value="Fido-like_dom_sf"/>
</dbReference>
<feature type="binding site" evidence="2">
    <location>
        <begin position="167"/>
        <end position="174"/>
    </location>
    <ligand>
        <name>ATP</name>
        <dbReference type="ChEBI" id="CHEBI:30616"/>
    </ligand>
</feature>
<dbReference type="PANTHER" id="PTHR13504">
    <property type="entry name" value="FIDO DOMAIN-CONTAINING PROTEIN DDB_G0283145"/>
    <property type="match status" value="1"/>
</dbReference>
<gene>
    <name evidence="5" type="ORF">DWY77_11785</name>
</gene>
<dbReference type="Pfam" id="PF02661">
    <property type="entry name" value="Fic"/>
    <property type="match status" value="1"/>
</dbReference>
<dbReference type="InterPro" id="IPR003812">
    <property type="entry name" value="Fido"/>
</dbReference>
<keyword evidence="2" id="KW-0067">ATP-binding</keyword>
<evidence type="ECO:0000256" key="3">
    <source>
        <dbReference type="PIRSR" id="PIRSR640198-3"/>
    </source>
</evidence>
<dbReference type="PANTHER" id="PTHR13504:SF38">
    <property type="entry name" value="FIDO DOMAIN-CONTAINING PROTEIN"/>
    <property type="match status" value="1"/>
</dbReference>
<feature type="site" description="Important for autoinhibition of adenylyltransferase activity" evidence="3">
    <location>
        <position position="28"/>
    </location>
</feature>
<reference evidence="5 6" key="1">
    <citation type="submission" date="2018-08" db="EMBL/GenBank/DDBJ databases">
        <title>A genome reference for cultivated species of the human gut microbiota.</title>
        <authorList>
            <person name="Zou Y."/>
            <person name="Xue W."/>
            <person name="Luo G."/>
        </authorList>
    </citation>
    <scope>NUCLEOTIDE SEQUENCE [LARGE SCALE GENOMIC DNA]</scope>
    <source>
        <strain evidence="5 6">AF27-12</strain>
    </source>
</reference>
<feature type="active site" evidence="1">
    <location>
        <position position="163"/>
    </location>
</feature>
<organism evidence="5 6">
    <name type="scientific">Megamonas rupellensis</name>
    <dbReference type="NCBI Taxonomy" id="491921"/>
    <lineage>
        <taxon>Bacteria</taxon>
        <taxon>Bacillati</taxon>
        <taxon>Bacillota</taxon>
        <taxon>Negativicutes</taxon>
        <taxon>Selenomonadales</taxon>
        <taxon>Selenomonadaceae</taxon>
        <taxon>Megamonas</taxon>
    </lineage>
</organism>
<feature type="domain" description="Fido" evidence="4">
    <location>
        <begin position="80"/>
        <end position="222"/>
    </location>
</feature>